<feature type="coiled-coil region" evidence="1">
    <location>
        <begin position="205"/>
        <end position="278"/>
    </location>
</feature>
<evidence type="ECO:0000256" key="2">
    <source>
        <dbReference type="SAM" id="MobiDB-lite"/>
    </source>
</evidence>
<proteinExistence type="predicted"/>
<dbReference type="AlphaFoldDB" id="A0AAV9KJ58"/>
<protein>
    <submittedName>
        <fullName evidence="3">Uncharacterized protein</fullName>
    </submittedName>
</protein>
<feature type="region of interest" description="Disordered" evidence="2">
    <location>
        <begin position="1"/>
        <end position="32"/>
    </location>
</feature>
<feature type="compositionally biased region" description="Basic and acidic residues" evidence="2">
    <location>
        <begin position="63"/>
        <end position="83"/>
    </location>
</feature>
<evidence type="ECO:0000313" key="4">
    <source>
        <dbReference type="Proteomes" id="UP001311915"/>
    </source>
</evidence>
<keyword evidence="1" id="KW-0175">Coiled coil</keyword>
<organism evidence="3 4">
    <name type="scientific">Solanum pinnatisectum</name>
    <name type="common">tansyleaf nightshade</name>
    <dbReference type="NCBI Taxonomy" id="50273"/>
    <lineage>
        <taxon>Eukaryota</taxon>
        <taxon>Viridiplantae</taxon>
        <taxon>Streptophyta</taxon>
        <taxon>Embryophyta</taxon>
        <taxon>Tracheophyta</taxon>
        <taxon>Spermatophyta</taxon>
        <taxon>Magnoliopsida</taxon>
        <taxon>eudicotyledons</taxon>
        <taxon>Gunneridae</taxon>
        <taxon>Pentapetalae</taxon>
        <taxon>asterids</taxon>
        <taxon>lamiids</taxon>
        <taxon>Solanales</taxon>
        <taxon>Solanaceae</taxon>
        <taxon>Solanoideae</taxon>
        <taxon>Solaneae</taxon>
        <taxon>Solanum</taxon>
    </lineage>
</organism>
<name>A0AAV9KJ58_9SOLN</name>
<sequence>MNRNQDTSKKEVKKDKSLALKISSGDTSSEEEDMAYLTRRFQKIVKKHGGFRKEVNPLRARNATKEYQRPGGEKDIKRDPVPDKKARKVAADYIVKRTFVVCGDSSSELEESKCPEDASMLAIKNDENVFDGMFSFMAKSDDEEDEEKVTFSDLKQNLNAYSIRKLRNLVVVLIDSVIELTAKKDSMNNSLVNFNEEKLALTDHVSVIEEQLIVLETENLELKEKLRMMSEKFGKGKGEASSLQMELEASLNTAETKLALALEGNDQMERDLVGLREELKNTLR</sequence>
<feature type="compositionally biased region" description="Basic and acidic residues" evidence="2">
    <location>
        <begin position="1"/>
        <end position="18"/>
    </location>
</feature>
<feature type="region of interest" description="Disordered" evidence="2">
    <location>
        <begin position="58"/>
        <end position="83"/>
    </location>
</feature>
<dbReference type="EMBL" id="JAWPEI010000010">
    <property type="protein sequence ID" value="KAK4713349.1"/>
    <property type="molecule type" value="Genomic_DNA"/>
</dbReference>
<keyword evidence="4" id="KW-1185">Reference proteome</keyword>
<evidence type="ECO:0000256" key="1">
    <source>
        <dbReference type="SAM" id="Coils"/>
    </source>
</evidence>
<reference evidence="3 4" key="1">
    <citation type="submission" date="2023-10" db="EMBL/GenBank/DDBJ databases">
        <title>Genome-Wide Identification Analysis in wild type Solanum Pinnatisectum Reveals Some Genes Defensing Phytophthora Infestans.</title>
        <authorList>
            <person name="Sun C."/>
        </authorList>
    </citation>
    <scope>NUCLEOTIDE SEQUENCE [LARGE SCALE GENOMIC DNA]</scope>
    <source>
        <strain evidence="3">LQN</strain>
        <tissue evidence="3">Leaf</tissue>
    </source>
</reference>
<comment type="caution">
    <text evidence="3">The sequence shown here is derived from an EMBL/GenBank/DDBJ whole genome shotgun (WGS) entry which is preliminary data.</text>
</comment>
<accession>A0AAV9KJ58</accession>
<dbReference type="Proteomes" id="UP001311915">
    <property type="component" value="Unassembled WGS sequence"/>
</dbReference>
<evidence type="ECO:0000313" key="3">
    <source>
        <dbReference type="EMBL" id="KAK4713349.1"/>
    </source>
</evidence>
<gene>
    <name evidence="3" type="ORF">R3W88_019256</name>
</gene>